<proteinExistence type="predicted"/>
<evidence type="ECO:0000313" key="2">
    <source>
        <dbReference type="Proteomes" id="UP000887013"/>
    </source>
</evidence>
<accession>A0A8X6PAF0</accession>
<evidence type="ECO:0000313" key="1">
    <source>
        <dbReference type="EMBL" id="GFT57471.1"/>
    </source>
</evidence>
<comment type="caution">
    <text evidence="1">The sequence shown here is derived from an EMBL/GenBank/DDBJ whole genome shotgun (WGS) entry which is preliminary data.</text>
</comment>
<reference evidence="1" key="1">
    <citation type="submission" date="2020-08" db="EMBL/GenBank/DDBJ databases">
        <title>Multicomponent nature underlies the extraordinary mechanical properties of spider dragline silk.</title>
        <authorList>
            <person name="Kono N."/>
            <person name="Nakamura H."/>
            <person name="Mori M."/>
            <person name="Yoshida Y."/>
            <person name="Ohtoshi R."/>
            <person name="Malay A.D."/>
            <person name="Moran D.A.P."/>
            <person name="Tomita M."/>
            <person name="Numata K."/>
            <person name="Arakawa K."/>
        </authorList>
    </citation>
    <scope>NUCLEOTIDE SEQUENCE</scope>
</reference>
<gene>
    <name evidence="1" type="ORF">NPIL_247301</name>
</gene>
<keyword evidence="2" id="KW-1185">Reference proteome</keyword>
<dbReference type="Proteomes" id="UP000887013">
    <property type="component" value="Unassembled WGS sequence"/>
</dbReference>
<protein>
    <submittedName>
        <fullName evidence="1">Uncharacterized protein</fullName>
    </submittedName>
</protein>
<organism evidence="1 2">
    <name type="scientific">Nephila pilipes</name>
    <name type="common">Giant wood spider</name>
    <name type="synonym">Nephila maculata</name>
    <dbReference type="NCBI Taxonomy" id="299642"/>
    <lineage>
        <taxon>Eukaryota</taxon>
        <taxon>Metazoa</taxon>
        <taxon>Ecdysozoa</taxon>
        <taxon>Arthropoda</taxon>
        <taxon>Chelicerata</taxon>
        <taxon>Arachnida</taxon>
        <taxon>Araneae</taxon>
        <taxon>Araneomorphae</taxon>
        <taxon>Entelegynae</taxon>
        <taxon>Araneoidea</taxon>
        <taxon>Nephilidae</taxon>
        <taxon>Nephila</taxon>
    </lineage>
</organism>
<sequence>MENNFSYHHSLSDIYMLYDESDVKLQDVSCDEKTEQAHKQMKTHSLLTQDKLLTMCFYLAVERKFGRTQYVFGIVDESSKNLECPSLFLADGEVLKKIKFHIFLLG</sequence>
<dbReference type="AlphaFoldDB" id="A0A8X6PAF0"/>
<dbReference type="EMBL" id="BMAW01066973">
    <property type="protein sequence ID" value="GFT57471.1"/>
    <property type="molecule type" value="Genomic_DNA"/>
</dbReference>
<name>A0A8X6PAF0_NEPPI</name>